<dbReference type="GO" id="GO:0031469">
    <property type="term" value="C:bacterial microcompartment"/>
    <property type="evidence" value="ECO:0007669"/>
    <property type="project" value="UniProtKB-SubCell"/>
</dbReference>
<reference evidence="3" key="1">
    <citation type="submission" date="2021-08" db="EMBL/GenBank/DDBJ databases">
        <title>Genome of a novel bacterium of the phylum Verrucomicrobia, Oleiharenicola sp. KSB-15.</title>
        <authorList>
            <person name="Chung J.-H."/>
            <person name="Ahn J.-H."/>
            <person name="Yoon Y."/>
            <person name="Kim D.-Y."/>
            <person name="An S.-H."/>
            <person name="Park I."/>
            <person name="Yeon J."/>
        </authorList>
    </citation>
    <scope>NUCLEOTIDE SEQUENCE</scope>
    <source>
        <strain evidence="3">KSB-15</strain>
    </source>
</reference>
<name>A0A8F9XIR8_9BACT</name>
<keyword evidence="4" id="KW-1185">Reference proteome</keyword>
<gene>
    <name evidence="3" type="ORF">K0B96_08805</name>
</gene>
<dbReference type="EMBL" id="CP080507">
    <property type="protein sequence ID" value="QYM80680.1"/>
    <property type="molecule type" value="Genomic_DNA"/>
</dbReference>
<evidence type="ECO:0000256" key="1">
    <source>
        <dbReference type="ARBA" id="ARBA00024322"/>
    </source>
</evidence>
<dbReference type="Pfam" id="PF03319">
    <property type="entry name" value="EutN_CcmL"/>
    <property type="match status" value="1"/>
</dbReference>
<dbReference type="PANTHER" id="PTHR36539">
    <property type="entry name" value="ETHANOLAMINE UTILIZATION PROTEIN EUTN"/>
    <property type="match status" value="1"/>
</dbReference>
<keyword evidence="2" id="KW-1283">Bacterial microcompartment</keyword>
<evidence type="ECO:0000256" key="2">
    <source>
        <dbReference type="ARBA" id="ARBA00024446"/>
    </source>
</evidence>
<accession>A0A8F9XIR8</accession>
<proteinExistence type="predicted"/>
<organism evidence="3 4">
    <name type="scientific">Horticoccus luteus</name>
    <dbReference type="NCBI Taxonomy" id="2862869"/>
    <lineage>
        <taxon>Bacteria</taxon>
        <taxon>Pseudomonadati</taxon>
        <taxon>Verrucomicrobiota</taxon>
        <taxon>Opitutia</taxon>
        <taxon>Opitutales</taxon>
        <taxon>Opitutaceae</taxon>
        <taxon>Horticoccus</taxon>
    </lineage>
</organism>
<dbReference type="Proteomes" id="UP000825051">
    <property type="component" value="Chromosome"/>
</dbReference>
<dbReference type="SUPFAM" id="SSF159133">
    <property type="entry name" value="EutN/CcmL-like"/>
    <property type="match status" value="1"/>
</dbReference>
<dbReference type="RefSeq" id="WP_220166222.1">
    <property type="nucleotide sequence ID" value="NZ_CP080507.1"/>
</dbReference>
<dbReference type="InterPro" id="IPR004992">
    <property type="entry name" value="EutN_CcmL"/>
</dbReference>
<dbReference type="PROSITE" id="PS51932">
    <property type="entry name" value="BMV"/>
    <property type="match status" value="1"/>
</dbReference>
<protein>
    <submittedName>
        <fullName evidence="3">EutN/CcmL family microcompartment protein</fullName>
    </submittedName>
</protein>
<evidence type="ECO:0000313" key="4">
    <source>
        <dbReference type="Proteomes" id="UP000825051"/>
    </source>
</evidence>
<dbReference type="PANTHER" id="PTHR36539:SF1">
    <property type="entry name" value="BACTERIAL MICROCOMPARTMENT SHELL VERTEX PROTEIN EUTN"/>
    <property type="match status" value="1"/>
</dbReference>
<evidence type="ECO:0000313" key="3">
    <source>
        <dbReference type="EMBL" id="QYM80680.1"/>
    </source>
</evidence>
<dbReference type="CDD" id="cd01614">
    <property type="entry name" value="EutN_CcmL"/>
    <property type="match status" value="1"/>
</dbReference>
<dbReference type="InterPro" id="IPR036677">
    <property type="entry name" value="EutN_CcmL_sf"/>
</dbReference>
<dbReference type="KEGG" id="ole:K0B96_08805"/>
<dbReference type="AlphaFoldDB" id="A0A8F9XIR8"/>
<comment type="subcellular location">
    <subcellularLocation>
        <location evidence="1">Bacterial microcompartment</location>
    </subcellularLocation>
</comment>
<sequence length="98" mass="10346">MRLGHVIGTVTLSRQEPAYRGGRFLLVQPWTAAQFAAPTGELLAAGAALVVYDRLGAGVGHVVGFTEGSEAARPFAEPTPVDAYCAAIVDDVYYQPPK</sequence>
<dbReference type="Gene3D" id="2.40.50.220">
    <property type="entry name" value="EutN/Ccml"/>
    <property type="match status" value="1"/>
</dbReference>